<dbReference type="Pfam" id="PF00528">
    <property type="entry name" value="BPD_transp_1"/>
    <property type="match status" value="1"/>
</dbReference>
<evidence type="ECO:0000256" key="3">
    <source>
        <dbReference type="ARBA" id="ARBA00022692"/>
    </source>
</evidence>
<comment type="caution">
    <text evidence="8">The sequence shown here is derived from an EMBL/GenBank/DDBJ whole genome shotgun (WGS) entry which is preliminary data.</text>
</comment>
<dbReference type="GO" id="GO:0031460">
    <property type="term" value="P:glycine betaine transport"/>
    <property type="evidence" value="ECO:0007669"/>
    <property type="project" value="TreeGrafter"/>
</dbReference>
<evidence type="ECO:0000259" key="7">
    <source>
        <dbReference type="PROSITE" id="PS50928"/>
    </source>
</evidence>
<dbReference type="Gene3D" id="1.10.3720.10">
    <property type="entry name" value="MetI-like"/>
    <property type="match status" value="1"/>
</dbReference>
<organism evidence="8 9">
    <name type="scientific">Phytoactinopolyspora mesophila</name>
    <dbReference type="NCBI Taxonomy" id="2650750"/>
    <lineage>
        <taxon>Bacteria</taxon>
        <taxon>Bacillati</taxon>
        <taxon>Actinomycetota</taxon>
        <taxon>Actinomycetes</taxon>
        <taxon>Jiangellales</taxon>
        <taxon>Jiangellaceae</taxon>
        <taxon>Phytoactinopolyspora</taxon>
    </lineage>
</organism>
<dbReference type="RefSeq" id="WP_162450782.1">
    <property type="nucleotide sequence ID" value="NZ_WLZY01000004.1"/>
</dbReference>
<name>A0A7K3M4B8_9ACTN</name>
<sequence>MNDFLDALRWLGNADHWRGPDGVPTRFVEHLWLSSLSLLIVCVIAIPIGLWLGHIRRGGTLAINISNIGRAVPTFAVLVLLFMTPLGLSDWTIIIALVVFGLPPVLTNTYVGVHEVDQDAVDAARGMGMAATQVVRKVELPLAIPLIVNGVRLAAVQIVATATVAALVAGGGLGRIITAGFGRGDRPQMIAGAILVAALALLIEALMEILQRRVDPLRRSERRRLVERPAGV</sequence>
<evidence type="ECO:0000256" key="2">
    <source>
        <dbReference type="ARBA" id="ARBA00022448"/>
    </source>
</evidence>
<dbReference type="InterPro" id="IPR000515">
    <property type="entry name" value="MetI-like"/>
</dbReference>
<feature type="transmembrane region" description="Helical" evidence="6">
    <location>
        <begin position="189"/>
        <end position="210"/>
    </location>
</feature>
<feature type="transmembrane region" description="Helical" evidence="6">
    <location>
        <begin position="31"/>
        <end position="53"/>
    </location>
</feature>
<keyword evidence="5 6" id="KW-0472">Membrane</keyword>
<keyword evidence="3 6" id="KW-0812">Transmembrane</keyword>
<gene>
    <name evidence="8" type="ORF">F7O44_13535</name>
</gene>
<dbReference type="PANTHER" id="PTHR30177">
    <property type="entry name" value="GLYCINE BETAINE/L-PROLINE TRANSPORT SYSTEM PERMEASE PROTEIN PROW"/>
    <property type="match status" value="1"/>
</dbReference>
<dbReference type="InterPro" id="IPR051204">
    <property type="entry name" value="ABC_transp_perm/SBD"/>
</dbReference>
<feature type="transmembrane region" description="Helical" evidence="6">
    <location>
        <begin position="74"/>
        <end position="100"/>
    </location>
</feature>
<dbReference type="EMBL" id="WLZY01000004">
    <property type="protein sequence ID" value="NDL58095.1"/>
    <property type="molecule type" value="Genomic_DNA"/>
</dbReference>
<feature type="domain" description="ABC transmembrane type-1" evidence="7">
    <location>
        <begin position="27"/>
        <end position="207"/>
    </location>
</feature>
<dbReference type="CDD" id="cd06261">
    <property type="entry name" value="TM_PBP2"/>
    <property type="match status" value="1"/>
</dbReference>
<comment type="subcellular location">
    <subcellularLocation>
        <location evidence="6">Cell membrane</location>
        <topology evidence="6">Multi-pass membrane protein</topology>
    </subcellularLocation>
    <subcellularLocation>
        <location evidence="1">Membrane</location>
        <topology evidence="1">Multi-pass membrane protein</topology>
    </subcellularLocation>
</comment>
<reference evidence="8 9" key="1">
    <citation type="submission" date="2019-11" db="EMBL/GenBank/DDBJ databases">
        <authorList>
            <person name="Li X.-J."/>
            <person name="Feng X.-M."/>
        </authorList>
    </citation>
    <scope>NUCLEOTIDE SEQUENCE [LARGE SCALE GENOMIC DNA]</scope>
    <source>
        <strain evidence="8 9">XMNu-373</strain>
    </source>
</reference>
<evidence type="ECO:0000256" key="1">
    <source>
        <dbReference type="ARBA" id="ARBA00004141"/>
    </source>
</evidence>
<keyword evidence="9" id="KW-1185">Reference proteome</keyword>
<dbReference type="PANTHER" id="PTHR30177:SF33">
    <property type="entry name" value="POSSIBLE OSMOPROTECTANT (GLYCINE BETAINE_CARNITINE_CHOLINE_L-PROLINE) TRANSPORT INTEGRAL MEMBRANE PROTEIN ABC TRANSPORTER PROZ"/>
    <property type="match status" value="1"/>
</dbReference>
<evidence type="ECO:0000313" key="9">
    <source>
        <dbReference type="Proteomes" id="UP000460435"/>
    </source>
</evidence>
<dbReference type="GO" id="GO:0005886">
    <property type="term" value="C:plasma membrane"/>
    <property type="evidence" value="ECO:0007669"/>
    <property type="project" value="UniProtKB-SubCell"/>
</dbReference>
<keyword evidence="2 6" id="KW-0813">Transport</keyword>
<evidence type="ECO:0000256" key="4">
    <source>
        <dbReference type="ARBA" id="ARBA00022989"/>
    </source>
</evidence>
<comment type="similarity">
    <text evidence="6">Belongs to the binding-protein-dependent transport system permease family.</text>
</comment>
<accession>A0A7K3M4B8</accession>
<dbReference type="AlphaFoldDB" id="A0A7K3M4B8"/>
<feature type="transmembrane region" description="Helical" evidence="6">
    <location>
        <begin position="154"/>
        <end position="177"/>
    </location>
</feature>
<dbReference type="InterPro" id="IPR035906">
    <property type="entry name" value="MetI-like_sf"/>
</dbReference>
<dbReference type="SUPFAM" id="SSF161098">
    <property type="entry name" value="MetI-like"/>
    <property type="match status" value="1"/>
</dbReference>
<dbReference type="GO" id="GO:0055085">
    <property type="term" value="P:transmembrane transport"/>
    <property type="evidence" value="ECO:0007669"/>
    <property type="project" value="InterPro"/>
</dbReference>
<protein>
    <submittedName>
        <fullName evidence="8">ABC transporter permease subunit</fullName>
    </submittedName>
</protein>
<evidence type="ECO:0000256" key="6">
    <source>
        <dbReference type="RuleBase" id="RU363032"/>
    </source>
</evidence>
<dbReference type="Proteomes" id="UP000460435">
    <property type="component" value="Unassembled WGS sequence"/>
</dbReference>
<evidence type="ECO:0000313" key="8">
    <source>
        <dbReference type="EMBL" id="NDL58095.1"/>
    </source>
</evidence>
<dbReference type="PROSITE" id="PS50928">
    <property type="entry name" value="ABC_TM1"/>
    <property type="match status" value="1"/>
</dbReference>
<keyword evidence="4 6" id="KW-1133">Transmembrane helix</keyword>
<evidence type="ECO:0000256" key="5">
    <source>
        <dbReference type="ARBA" id="ARBA00023136"/>
    </source>
</evidence>
<proteinExistence type="inferred from homology"/>